<accession>H8GBT5</accession>
<protein>
    <submittedName>
        <fullName evidence="3">Vesicle coat complex COPII, subunit SEC24/subunit SFB2/subunit SFB3</fullName>
    </submittedName>
</protein>
<evidence type="ECO:0000256" key="1">
    <source>
        <dbReference type="SAM" id="MobiDB-lite"/>
    </source>
</evidence>
<gene>
    <name evidence="3" type="ORF">SacazDRAFT_02850</name>
</gene>
<keyword evidence="2" id="KW-1133">Transmembrane helix</keyword>
<dbReference type="Proteomes" id="UP000004705">
    <property type="component" value="Chromosome"/>
</dbReference>
<dbReference type="RefSeq" id="WP_005442692.1">
    <property type="nucleotide sequence ID" value="NZ_CM001466.1"/>
</dbReference>
<feature type="region of interest" description="Disordered" evidence="1">
    <location>
        <begin position="30"/>
        <end position="197"/>
    </location>
</feature>
<feature type="compositionally biased region" description="Pro residues" evidence="1">
    <location>
        <begin position="244"/>
        <end position="260"/>
    </location>
</feature>
<dbReference type="EMBL" id="CM001466">
    <property type="protein sequence ID" value="EHY89738.1"/>
    <property type="molecule type" value="Genomic_DNA"/>
</dbReference>
<evidence type="ECO:0000256" key="2">
    <source>
        <dbReference type="SAM" id="Phobius"/>
    </source>
</evidence>
<sequence>MTWQEELRKLDESLASGNLSADEYRTRRDQILSSAVSSPEQAAETSEPSKADATQVIAPLSGSPQPQTGQQPAQTPQQPSPEATQVVPQNDPGAERTQAVSPWQMQQMQQQQQGGQAYPASPAGGFQQPASPAGGFQQPAASPPGGFAAQPQNQPWNAAQEDSSPPWGGGDFPPLSPQGSQEWGVSQGPESFDDTESSGKSRKVLLSVIAVLLVAGIGVAVYFLFIAGGDDAPPPTVPSQSQNQPPPPPTESSTPLPKPPPPKEEPADNDAALIDPPGKERPGGGPFDYEFLEKNSDMLPQTVVDALGDADMDDGLLKTTITDDKITIGMYSIEVGTEDDAVAIANEYGVAQQEGGIPAERELAMQGVQVYAAGAQGDSVVRGVYVLYDRVIIIDVFGEGRKNVEPLFNELLEEQVNHAPPTYTGP</sequence>
<proteinExistence type="predicted"/>
<evidence type="ECO:0000313" key="3">
    <source>
        <dbReference type="EMBL" id="EHY89738.1"/>
    </source>
</evidence>
<dbReference type="OrthoDB" id="3692386at2"/>
<dbReference type="HOGENOM" id="CLU_052972_0_0_11"/>
<name>H8GBT5_9PSEU</name>
<feature type="transmembrane region" description="Helical" evidence="2">
    <location>
        <begin position="204"/>
        <end position="225"/>
    </location>
</feature>
<keyword evidence="4" id="KW-1185">Reference proteome</keyword>
<feature type="compositionally biased region" description="Low complexity" evidence="1">
    <location>
        <begin position="148"/>
        <end position="160"/>
    </location>
</feature>
<dbReference type="AlphaFoldDB" id="H8GBT5"/>
<evidence type="ECO:0000313" key="4">
    <source>
        <dbReference type="Proteomes" id="UP000004705"/>
    </source>
</evidence>
<keyword evidence="2" id="KW-0472">Membrane</keyword>
<organism evidence="3 4">
    <name type="scientific">Saccharomonospora azurea NA-128</name>
    <dbReference type="NCBI Taxonomy" id="882081"/>
    <lineage>
        <taxon>Bacteria</taxon>
        <taxon>Bacillati</taxon>
        <taxon>Actinomycetota</taxon>
        <taxon>Actinomycetes</taxon>
        <taxon>Pseudonocardiales</taxon>
        <taxon>Pseudonocardiaceae</taxon>
        <taxon>Saccharomonospora</taxon>
    </lineage>
</organism>
<reference evidence="3 4" key="1">
    <citation type="journal article" date="2012" name="Stand. Genomic Sci.">
        <title>Genome sequence of the soil bacterium Saccharomonospora azurea type strain (NA-128(T)).</title>
        <authorList>
            <person name="Klenk H.P."/>
            <person name="Held B."/>
            <person name="Lucas S."/>
            <person name="Lapidus A."/>
            <person name="Copeland A."/>
            <person name="Hammon N."/>
            <person name="Pitluck S."/>
            <person name="Goodwin L.A."/>
            <person name="Han C."/>
            <person name="Tapia R."/>
            <person name="Brambilla E.M."/>
            <person name="Potter G."/>
            <person name="Land M."/>
            <person name="Ivanova N."/>
            <person name="Rohde M."/>
            <person name="Goker M."/>
            <person name="Detter J.C."/>
            <person name="Kyrpides N.C."/>
            <person name="Woyke T."/>
        </authorList>
    </citation>
    <scope>NUCLEOTIDE SEQUENCE [LARGE SCALE GENOMIC DNA]</scope>
    <source>
        <strain evidence="3 4">NA-128</strain>
    </source>
</reference>
<feature type="compositionally biased region" description="Polar residues" evidence="1">
    <location>
        <begin position="31"/>
        <end position="48"/>
    </location>
</feature>
<feature type="region of interest" description="Disordered" evidence="1">
    <location>
        <begin position="234"/>
        <end position="289"/>
    </location>
</feature>
<keyword evidence="2" id="KW-0812">Transmembrane</keyword>
<feature type="compositionally biased region" description="Low complexity" evidence="1">
    <location>
        <begin position="61"/>
        <end position="85"/>
    </location>
</feature>
<feature type="compositionally biased region" description="Low complexity" evidence="1">
    <location>
        <begin position="104"/>
        <end position="116"/>
    </location>
</feature>